<dbReference type="KEGG" id="psoj:PHYSODRAFT_293443"/>
<gene>
    <name evidence="4" type="ORF">PHYSODRAFT_293443</name>
</gene>
<dbReference type="PROSITE" id="PS50158">
    <property type="entry name" value="ZF_CCHC"/>
    <property type="match status" value="1"/>
</dbReference>
<feature type="region of interest" description="Disordered" evidence="2">
    <location>
        <begin position="181"/>
        <end position="202"/>
    </location>
</feature>
<keyword evidence="1" id="KW-0479">Metal-binding</keyword>
<keyword evidence="1" id="KW-0863">Zinc-finger</keyword>
<dbReference type="Gene3D" id="4.10.60.10">
    <property type="entry name" value="Zinc finger, CCHC-type"/>
    <property type="match status" value="1"/>
</dbReference>
<evidence type="ECO:0000259" key="3">
    <source>
        <dbReference type="PROSITE" id="PS50158"/>
    </source>
</evidence>
<feature type="domain" description="CCHC-type" evidence="3">
    <location>
        <begin position="212"/>
        <end position="226"/>
    </location>
</feature>
<dbReference type="AlphaFoldDB" id="G4YFU4"/>
<evidence type="ECO:0000313" key="5">
    <source>
        <dbReference type="Proteomes" id="UP000002640"/>
    </source>
</evidence>
<dbReference type="GeneID" id="20640990"/>
<name>G4YFU4_PHYSP</name>
<keyword evidence="5" id="KW-1185">Reference proteome</keyword>
<reference evidence="4 5" key="1">
    <citation type="journal article" date="2006" name="Science">
        <title>Phytophthora genome sequences uncover evolutionary origins and mechanisms of pathogenesis.</title>
        <authorList>
            <person name="Tyler B.M."/>
            <person name="Tripathy S."/>
            <person name="Zhang X."/>
            <person name="Dehal P."/>
            <person name="Jiang R.H."/>
            <person name="Aerts A."/>
            <person name="Arredondo F.D."/>
            <person name="Baxter L."/>
            <person name="Bensasson D."/>
            <person name="Beynon J.L."/>
            <person name="Chapman J."/>
            <person name="Damasceno C.M."/>
            <person name="Dorrance A.E."/>
            <person name="Dou D."/>
            <person name="Dickerman A.W."/>
            <person name="Dubchak I.L."/>
            <person name="Garbelotto M."/>
            <person name="Gijzen M."/>
            <person name="Gordon S.G."/>
            <person name="Govers F."/>
            <person name="Grunwald N.J."/>
            <person name="Huang W."/>
            <person name="Ivors K.L."/>
            <person name="Jones R.W."/>
            <person name="Kamoun S."/>
            <person name="Krampis K."/>
            <person name="Lamour K.H."/>
            <person name="Lee M.K."/>
            <person name="McDonald W.H."/>
            <person name="Medina M."/>
            <person name="Meijer H.J."/>
            <person name="Nordberg E.K."/>
            <person name="Maclean D.J."/>
            <person name="Ospina-Giraldo M.D."/>
            <person name="Morris P.F."/>
            <person name="Phuntumart V."/>
            <person name="Putnam N.H."/>
            <person name="Rash S."/>
            <person name="Rose J.K."/>
            <person name="Sakihama Y."/>
            <person name="Salamov A.A."/>
            <person name="Savidor A."/>
            <person name="Scheuring C.F."/>
            <person name="Smith B.M."/>
            <person name="Sobral B.W."/>
            <person name="Terry A."/>
            <person name="Torto-Alalibo T.A."/>
            <person name="Win J."/>
            <person name="Xu Z."/>
            <person name="Zhang H."/>
            <person name="Grigoriev I.V."/>
            <person name="Rokhsar D.S."/>
            <person name="Boore J.L."/>
        </authorList>
    </citation>
    <scope>NUCLEOTIDE SEQUENCE [LARGE SCALE GENOMIC DNA]</scope>
    <source>
        <strain evidence="4 5">P6497</strain>
    </source>
</reference>
<dbReference type="EMBL" id="JH159151">
    <property type="protein sequence ID" value="EGZ27671.1"/>
    <property type="molecule type" value="Genomic_DNA"/>
</dbReference>
<feature type="compositionally biased region" description="Gly residues" evidence="2">
    <location>
        <begin position="183"/>
        <end position="195"/>
    </location>
</feature>
<dbReference type="OMA" id="MIAFEEK"/>
<dbReference type="RefSeq" id="XP_009514946.1">
    <property type="nucleotide sequence ID" value="XM_009516651.1"/>
</dbReference>
<organism evidence="4 5">
    <name type="scientific">Phytophthora sojae (strain P6497)</name>
    <name type="common">Soybean stem and root rot agent</name>
    <name type="synonym">Phytophthora megasperma f. sp. glycines</name>
    <dbReference type="NCBI Taxonomy" id="1094619"/>
    <lineage>
        <taxon>Eukaryota</taxon>
        <taxon>Sar</taxon>
        <taxon>Stramenopiles</taxon>
        <taxon>Oomycota</taxon>
        <taxon>Peronosporomycetes</taxon>
        <taxon>Peronosporales</taxon>
        <taxon>Peronosporaceae</taxon>
        <taxon>Phytophthora</taxon>
    </lineage>
</organism>
<evidence type="ECO:0000256" key="1">
    <source>
        <dbReference type="PROSITE-ProRule" id="PRU00047"/>
    </source>
</evidence>
<dbReference type="InterPro" id="IPR036875">
    <property type="entry name" value="Znf_CCHC_sf"/>
</dbReference>
<evidence type="ECO:0000256" key="2">
    <source>
        <dbReference type="SAM" id="MobiDB-lite"/>
    </source>
</evidence>
<dbReference type="GO" id="GO:0008270">
    <property type="term" value="F:zinc ion binding"/>
    <property type="evidence" value="ECO:0007669"/>
    <property type="project" value="UniProtKB-KW"/>
</dbReference>
<dbReference type="InParanoid" id="G4YFU4"/>
<protein>
    <recommendedName>
        <fullName evidence="3">CCHC-type domain-containing protein</fullName>
    </recommendedName>
</protein>
<keyword evidence="1" id="KW-0862">Zinc</keyword>
<accession>G4YFU4</accession>
<dbReference type="InterPro" id="IPR001878">
    <property type="entry name" value="Znf_CCHC"/>
</dbReference>
<dbReference type="Pfam" id="PF14223">
    <property type="entry name" value="Retrotran_gag_2"/>
    <property type="match status" value="1"/>
</dbReference>
<dbReference type="Proteomes" id="UP000002640">
    <property type="component" value="Unassembled WGS sequence"/>
</dbReference>
<proteinExistence type="predicted"/>
<dbReference type="SUPFAM" id="SSF57756">
    <property type="entry name" value="Retrovirus zinc finger-like domains"/>
    <property type="match status" value="1"/>
</dbReference>
<evidence type="ECO:0000313" key="4">
    <source>
        <dbReference type="EMBL" id="EGZ27671.1"/>
    </source>
</evidence>
<sequence>MSDKVEINKHGRPGMMMIAFEEKDVLDFATGKKTLADAKDQAEFDRVQVKIKSIIMASLSMELGQQVMLNKTGTEMWKYLEDIYEGKTNAATRANQEIILFNRLQTAKCKAGEDVGQHVDKLFTIKVQLEALNAGSLPKDERFDRLKGMMESGSKKMDSPEKARDQILRMESYNKKDRLLGAYGQGSSGGGGGNQQGAQGATRAANWKQGACFNCHQTGHRFSECPGLAMDADVDAKDKVKDVNEVKAGVE</sequence>
<dbReference type="GO" id="GO:0003676">
    <property type="term" value="F:nucleic acid binding"/>
    <property type="evidence" value="ECO:0007669"/>
    <property type="project" value="InterPro"/>
</dbReference>